<dbReference type="PANTHER" id="PTHR32347">
    <property type="entry name" value="EFFLUX SYSTEM COMPONENT YKNX-RELATED"/>
    <property type="match status" value="1"/>
</dbReference>
<feature type="domain" description="CzcB-like barrel-sandwich hybrid" evidence="5">
    <location>
        <begin position="54"/>
        <end position="266"/>
    </location>
</feature>
<keyword evidence="2 3" id="KW-0175">Coiled coil</keyword>
<feature type="coiled-coil region" evidence="3">
    <location>
        <begin position="83"/>
        <end position="135"/>
    </location>
</feature>
<sequence>MTEAKMNRKIIIAIITALVIISGYLIYKKLNPKKLPPYLVAAVGRIDGDDILINTKYPGRVLLLRVDTGDEVKKGEVVAKLDSKEFEDKLKALEYQIKAKEKELEFTSEKVDKTIKKATLNVKIKTDELNALNAQIDAFKKVIAQDIRDEKRIASLVKRKLAKEHDLELAKLKTKTDKDKLKGLEAKKEALKKAVKVANKDLQIAKAATKNVEALKDAINALNSQKNEVQTIINELTLKSPVNGYVDTKIANVGEVVGAGMPVVSVIDPKSFYLKIYVDELTNGKIKVGQKAEIFLDSFPNRPIKAVVSKIAKKAEFTPKEVEVRSDRITRVYEVHLKPLESCKYFKLGLPAIGVILTGRGNLPGSLKELPEM</sequence>
<keyword evidence="7" id="KW-1185">Reference proteome</keyword>
<dbReference type="Gene3D" id="2.40.30.170">
    <property type="match status" value="1"/>
</dbReference>
<evidence type="ECO:0000313" key="7">
    <source>
        <dbReference type="Proteomes" id="UP000298805"/>
    </source>
</evidence>
<gene>
    <name evidence="6" type="ORF">C6V80_08565</name>
</gene>
<evidence type="ECO:0000256" key="3">
    <source>
        <dbReference type="SAM" id="Coils"/>
    </source>
</evidence>
<keyword evidence="4" id="KW-0812">Transmembrane</keyword>
<proteinExistence type="predicted"/>
<dbReference type="Gene3D" id="2.40.50.100">
    <property type="match status" value="1"/>
</dbReference>
<dbReference type="PRINTS" id="PR01490">
    <property type="entry name" value="RTXTOXIND"/>
</dbReference>
<feature type="coiled-coil region" evidence="3">
    <location>
        <begin position="181"/>
        <end position="239"/>
    </location>
</feature>
<evidence type="ECO:0000256" key="2">
    <source>
        <dbReference type="ARBA" id="ARBA00023054"/>
    </source>
</evidence>
<comment type="subcellular location">
    <subcellularLocation>
        <location evidence="1">Cell envelope</location>
    </subcellularLocation>
</comment>
<dbReference type="Pfam" id="PF25973">
    <property type="entry name" value="BSH_CzcB"/>
    <property type="match status" value="1"/>
</dbReference>
<protein>
    <submittedName>
        <fullName evidence="6">HlyD family efflux transporter periplasmic adaptor subunit</fullName>
    </submittedName>
</protein>
<reference evidence="6" key="1">
    <citation type="submission" date="2019-06" db="EMBL/GenBank/DDBJ databases">
        <title>A comparative analysis of the Nautiliaceae.</title>
        <authorList>
            <person name="Grosche A."/>
            <person name="Smedile F."/>
            <person name="Vetriani C."/>
        </authorList>
    </citation>
    <scope>NUCLEOTIDE SEQUENCE</scope>
    <source>
        <strain evidence="6">TB6</strain>
    </source>
</reference>
<evidence type="ECO:0000256" key="1">
    <source>
        <dbReference type="ARBA" id="ARBA00004196"/>
    </source>
</evidence>
<keyword evidence="4" id="KW-0472">Membrane</keyword>
<evidence type="ECO:0000256" key="4">
    <source>
        <dbReference type="SAM" id="Phobius"/>
    </source>
</evidence>
<dbReference type="PANTHER" id="PTHR32347:SF23">
    <property type="entry name" value="BLL5650 PROTEIN"/>
    <property type="match status" value="1"/>
</dbReference>
<dbReference type="EMBL" id="CP027432">
    <property type="protein sequence ID" value="QCI29012.1"/>
    <property type="molecule type" value="Genomic_DNA"/>
</dbReference>
<dbReference type="InterPro" id="IPR050465">
    <property type="entry name" value="UPF0194_transport"/>
</dbReference>
<name>A0ABX5TP48_9BACT</name>
<dbReference type="InterPro" id="IPR058647">
    <property type="entry name" value="BSH_CzcB-like"/>
</dbReference>
<accession>A0ABX5TP48</accession>
<evidence type="ECO:0000313" key="6">
    <source>
        <dbReference type="EMBL" id="QCI29012.1"/>
    </source>
</evidence>
<evidence type="ECO:0000259" key="5">
    <source>
        <dbReference type="Pfam" id="PF25973"/>
    </source>
</evidence>
<feature type="transmembrane region" description="Helical" evidence="4">
    <location>
        <begin position="10"/>
        <end position="27"/>
    </location>
</feature>
<dbReference type="Proteomes" id="UP000298805">
    <property type="component" value="Chromosome"/>
</dbReference>
<organism evidence="6 7">
    <name type="scientific">Caminibacter pacificus</name>
    <dbReference type="NCBI Taxonomy" id="1424653"/>
    <lineage>
        <taxon>Bacteria</taxon>
        <taxon>Pseudomonadati</taxon>
        <taxon>Campylobacterota</taxon>
        <taxon>Epsilonproteobacteria</taxon>
        <taxon>Nautiliales</taxon>
        <taxon>Nautiliaceae</taxon>
        <taxon>Caminibacter</taxon>
    </lineage>
</organism>
<keyword evidence="4" id="KW-1133">Transmembrane helix</keyword>